<reference evidence="1 2" key="1">
    <citation type="journal article" date="2014" name="Int. J. Syst. Evol. Microbiol.">
        <title>Carboxylicivirga gen. nov. in the family Marinilabiliaceae with two novel species, Carboxylicivirga mesophila sp. nov. and Carboxylicivirga taeanensis sp. nov., and reclassification of Cytophaga fermentans as Saccharicrinis fermentans gen. nov., comb. nov.</title>
        <authorList>
            <person name="Yang S.H."/>
            <person name="Seo H.S."/>
            <person name="Woo J.H."/>
            <person name="Oh H.M."/>
            <person name="Jang H."/>
            <person name="Lee J.H."/>
            <person name="Kim S.J."/>
            <person name="Kwon K.K."/>
        </authorList>
    </citation>
    <scope>NUCLEOTIDE SEQUENCE [LARGE SCALE GENOMIC DNA]</scope>
    <source>
        <strain evidence="1 2">JCM 18290</strain>
    </source>
</reference>
<accession>A0ABS5KGM7</accession>
<name>A0ABS5KGM7_9BACT</name>
<keyword evidence="2" id="KW-1185">Reference proteome</keyword>
<evidence type="ECO:0000313" key="1">
    <source>
        <dbReference type="EMBL" id="MBS2214024.1"/>
    </source>
</evidence>
<protein>
    <submittedName>
        <fullName evidence="1">Uncharacterized protein</fullName>
    </submittedName>
</protein>
<evidence type="ECO:0000313" key="2">
    <source>
        <dbReference type="Proteomes" id="UP000721861"/>
    </source>
</evidence>
<gene>
    <name evidence="1" type="ORF">KEM09_21630</name>
</gene>
<dbReference type="Proteomes" id="UP000721861">
    <property type="component" value="Unassembled WGS sequence"/>
</dbReference>
<dbReference type="EMBL" id="JAGUCN010000050">
    <property type="protein sequence ID" value="MBS2214024.1"/>
    <property type="molecule type" value="Genomic_DNA"/>
</dbReference>
<comment type="caution">
    <text evidence="1">The sequence shown here is derived from an EMBL/GenBank/DDBJ whole genome shotgun (WGS) entry which is preliminary data.</text>
</comment>
<dbReference type="RefSeq" id="WP_212232007.1">
    <property type="nucleotide sequence ID" value="NZ_JAGUCN010000050.1"/>
</dbReference>
<proteinExistence type="predicted"/>
<sequence length="399" mass="47345">MLYQLYRLAIPLLERKKSNWQDISQLEVVPVLQLQEEFSEELFQCLQQLEEASINWSYVYHKYRSLQKLKLLLDEDPWCKPATKEADRMSCFVHDLLIYLMICSLLQQATILFQGFLESDQQPSSMALYHRVKHSNSWLLTVFSKYLPDGDWLRQLLHQQTPCLLREDHQLHKLIKNGSLPACLIQLVRDTWEPLTACPENRNYEYLLLQDIKDLNRYLIRFRQHHRWETLRDIIHACLLRSESHSFFVEDYVLLLRKYQSAKYYKDELDYWKQAKKQFMAAHNSELIQLTPSYRLYKRIIQTCKALQSDQTKDDCRQLCQYQIDWIGHPITLLRLLHPLISKGQLLINGACDLSTFARFIASLGRVKKVRSDGYLSESSLLTYLKKLNSGDIDLEQVH</sequence>
<organism evidence="1 2">
    <name type="scientific">Carboxylicivirga mesophila</name>
    <dbReference type="NCBI Taxonomy" id="1166478"/>
    <lineage>
        <taxon>Bacteria</taxon>
        <taxon>Pseudomonadati</taxon>
        <taxon>Bacteroidota</taxon>
        <taxon>Bacteroidia</taxon>
        <taxon>Marinilabiliales</taxon>
        <taxon>Marinilabiliaceae</taxon>
        <taxon>Carboxylicivirga</taxon>
    </lineage>
</organism>